<dbReference type="RefSeq" id="WP_077849595.1">
    <property type="nucleotide sequence ID" value="NZ_LZZM01000222.1"/>
</dbReference>
<evidence type="ECO:0000259" key="1">
    <source>
        <dbReference type="Pfam" id="PF07561"/>
    </source>
</evidence>
<evidence type="ECO:0000313" key="3">
    <source>
        <dbReference type="Proteomes" id="UP000190890"/>
    </source>
</evidence>
<organism evidence="2 3">
    <name type="scientific">Clostridium puniceum</name>
    <dbReference type="NCBI Taxonomy" id="29367"/>
    <lineage>
        <taxon>Bacteria</taxon>
        <taxon>Bacillati</taxon>
        <taxon>Bacillota</taxon>
        <taxon>Clostridia</taxon>
        <taxon>Eubacteriales</taxon>
        <taxon>Clostridiaceae</taxon>
        <taxon>Clostridium</taxon>
    </lineage>
</organism>
<sequence length="52" mass="5872">MEINSSIKCSVSSCQYHAQSKQYCTLNQIKVGTHEENPTENACTDCESFEVR</sequence>
<reference evidence="2 3" key="1">
    <citation type="submission" date="2016-05" db="EMBL/GenBank/DDBJ databases">
        <title>Microbial solvent formation.</title>
        <authorList>
            <person name="Poehlein A."/>
            <person name="Montoya Solano J.D."/>
            <person name="Flitsch S."/>
            <person name="Krabben P."/>
            <person name="Duerre P."/>
            <person name="Daniel R."/>
        </authorList>
    </citation>
    <scope>NUCLEOTIDE SEQUENCE [LARGE SCALE GENOMIC DNA]</scope>
    <source>
        <strain evidence="2 3">DSM 2619</strain>
    </source>
</reference>
<feature type="domain" description="DUF1540" evidence="1">
    <location>
        <begin position="7"/>
        <end position="49"/>
    </location>
</feature>
<evidence type="ECO:0000313" key="2">
    <source>
        <dbReference type="EMBL" id="OOM72490.1"/>
    </source>
</evidence>
<gene>
    <name evidence="2" type="ORF">CLPUN_46820</name>
</gene>
<dbReference type="AlphaFoldDB" id="A0A1S8T3Y5"/>
<accession>A0A1S8T3Y5</accession>
<dbReference type="Proteomes" id="UP000190890">
    <property type="component" value="Unassembled WGS sequence"/>
</dbReference>
<name>A0A1S8T3Y5_9CLOT</name>
<dbReference type="OrthoDB" id="1756089at2"/>
<keyword evidence="3" id="KW-1185">Reference proteome</keyword>
<dbReference type="STRING" id="29367.CLPUN_46820"/>
<proteinExistence type="predicted"/>
<dbReference type="EMBL" id="LZZM01000222">
    <property type="protein sequence ID" value="OOM72490.1"/>
    <property type="molecule type" value="Genomic_DNA"/>
</dbReference>
<dbReference type="Pfam" id="PF07561">
    <property type="entry name" value="DUF1540"/>
    <property type="match status" value="1"/>
</dbReference>
<dbReference type="InterPro" id="IPR011437">
    <property type="entry name" value="DUF1540"/>
</dbReference>
<comment type="caution">
    <text evidence="2">The sequence shown here is derived from an EMBL/GenBank/DDBJ whole genome shotgun (WGS) entry which is preliminary data.</text>
</comment>
<protein>
    <recommendedName>
        <fullName evidence="1">DUF1540 domain-containing protein</fullName>
    </recommendedName>
</protein>